<dbReference type="InterPro" id="IPR020843">
    <property type="entry name" value="ER"/>
</dbReference>
<sequence>MRAVLCHQYGPAEDLVIGEADLPELGPDEVRVALHAAGVNFADTLMIVGKYQEKRPFPFSPGLEGAGVVEAVGSDVAGPEAGGVAVGQRVLCLSDHGAFADTAIVKASDVHPIPDSMDFITAAGFPITYGTAHGALTWQARMRKGETLLVHGAAGGVGLATVEVGKALGATVIATAGGAEKLEVARKHGADHLIDYRKEDIRERVKEITGGRGADVVFDPVGGDVFDATLRCTAWSGRIVVIGFAGGRVPQIPANLLLVKNIAALGFYWGSYRKHAPALVREEFNELMHWYETGKLSPLVSHHYDLAETATALELLTSRKSTGKVVLTTGRS</sequence>
<protein>
    <submittedName>
        <fullName evidence="2">NADPH:quinone oxidoreductase family protein</fullName>
    </submittedName>
</protein>
<comment type="caution">
    <text evidence="2">The sequence shown here is derived from an EMBL/GenBank/DDBJ whole genome shotgun (WGS) entry which is preliminary data.</text>
</comment>
<proteinExistence type="predicted"/>
<dbReference type="Pfam" id="PF00107">
    <property type="entry name" value="ADH_zinc_N"/>
    <property type="match status" value="1"/>
</dbReference>
<dbReference type="InterPro" id="IPR013154">
    <property type="entry name" value="ADH-like_N"/>
</dbReference>
<dbReference type="Proteomes" id="UP000315252">
    <property type="component" value="Unassembled WGS sequence"/>
</dbReference>
<dbReference type="RefSeq" id="WP_142896865.1">
    <property type="nucleotide sequence ID" value="NZ_ML660055.1"/>
</dbReference>
<dbReference type="InterPro" id="IPR011032">
    <property type="entry name" value="GroES-like_sf"/>
</dbReference>
<dbReference type="SUPFAM" id="SSF50129">
    <property type="entry name" value="GroES-like"/>
    <property type="match status" value="1"/>
</dbReference>
<evidence type="ECO:0000313" key="3">
    <source>
        <dbReference type="Proteomes" id="UP000315252"/>
    </source>
</evidence>
<dbReference type="EMBL" id="VHSH01000004">
    <property type="protein sequence ID" value="TQV79685.1"/>
    <property type="molecule type" value="Genomic_DNA"/>
</dbReference>
<dbReference type="Gene3D" id="3.90.180.10">
    <property type="entry name" value="Medium-chain alcohol dehydrogenases, catalytic domain"/>
    <property type="match status" value="1"/>
</dbReference>
<feature type="domain" description="Enoyl reductase (ER)" evidence="1">
    <location>
        <begin position="10"/>
        <end position="327"/>
    </location>
</feature>
<organism evidence="2 3">
    <name type="scientific">Denitrobaculum tricleocarpae</name>
    <dbReference type="NCBI Taxonomy" id="2591009"/>
    <lineage>
        <taxon>Bacteria</taxon>
        <taxon>Pseudomonadati</taxon>
        <taxon>Pseudomonadota</taxon>
        <taxon>Alphaproteobacteria</taxon>
        <taxon>Rhodospirillales</taxon>
        <taxon>Rhodospirillaceae</taxon>
        <taxon>Denitrobaculum</taxon>
    </lineage>
</organism>
<dbReference type="SUPFAM" id="SSF51735">
    <property type="entry name" value="NAD(P)-binding Rossmann-fold domains"/>
    <property type="match status" value="1"/>
</dbReference>
<dbReference type="AlphaFoldDB" id="A0A545TR37"/>
<dbReference type="Pfam" id="PF08240">
    <property type="entry name" value="ADH_N"/>
    <property type="match status" value="1"/>
</dbReference>
<evidence type="ECO:0000259" key="1">
    <source>
        <dbReference type="SMART" id="SM00829"/>
    </source>
</evidence>
<keyword evidence="3" id="KW-1185">Reference proteome</keyword>
<dbReference type="GO" id="GO:0016491">
    <property type="term" value="F:oxidoreductase activity"/>
    <property type="evidence" value="ECO:0007669"/>
    <property type="project" value="InterPro"/>
</dbReference>
<dbReference type="InterPro" id="IPR013149">
    <property type="entry name" value="ADH-like_C"/>
</dbReference>
<reference evidence="2 3" key="1">
    <citation type="submission" date="2019-06" db="EMBL/GenBank/DDBJ databases">
        <title>Whole genome sequence for Rhodospirillaceae sp. R148.</title>
        <authorList>
            <person name="Wang G."/>
        </authorList>
    </citation>
    <scope>NUCLEOTIDE SEQUENCE [LARGE SCALE GENOMIC DNA]</scope>
    <source>
        <strain evidence="2 3">R148</strain>
    </source>
</reference>
<dbReference type="CDD" id="cd08241">
    <property type="entry name" value="QOR1"/>
    <property type="match status" value="1"/>
</dbReference>
<dbReference type="SMART" id="SM00829">
    <property type="entry name" value="PKS_ER"/>
    <property type="match status" value="1"/>
</dbReference>
<dbReference type="PANTHER" id="PTHR43677:SF4">
    <property type="entry name" value="QUINONE OXIDOREDUCTASE-LIKE PROTEIN 2"/>
    <property type="match status" value="1"/>
</dbReference>
<dbReference type="PANTHER" id="PTHR43677">
    <property type="entry name" value="SHORT-CHAIN DEHYDROGENASE/REDUCTASE"/>
    <property type="match status" value="1"/>
</dbReference>
<evidence type="ECO:0000313" key="2">
    <source>
        <dbReference type="EMBL" id="TQV79685.1"/>
    </source>
</evidence>
<dbReference type="Gene3D" id="3.40.50.720">
    <property type="entry name" value="NAD(P)-binding Rossmann-like Domain"/>
    <property type="match status" value="1"/>
</dbReference>
<gene>
    <name evidence="2" type="ORF">FKG95_13315</name>
</gene>
<dbReference type="OrthoDB" id="4190732at2"/>
<dbReference type="InterPro" id="IPR051397">
    <property type="entry name" value="Zn-ADH-like_protein"/>
</dbReference>
<name>A0A545TR37_9PROT</name>
<accession>A0A545TR37</accession>
<dbReference type="InterPro" id="IPR036291">
    <property type="entry name" value="NAD(P)-bd_dom_sf"/>
</dbReference>